<evidence type="ECO:0000313" key="3">
    <source>
        <dbReference type="Proteomes" id="UP001317532"/>
    </source>
</evidence>
<accession>A0AAN1XRP1</accession>
<feature type="transmembrane region" description="Helical" evidence="1">
    <location>
        <begin position="62"/>
        <end position="87"/>
    </location>
</feature>
<keyword evidence="1" id="KW-0472">Membrane</keyword>
<sequence length="204" mass="21864">MIPPWPHGDPRTLAREIVAGARYRTAQQGPAPKSWIELAFDALRAWWNNLTDPLNHMLGNPAVSGLIGIVVLVAAVAFLIAVVAYFARPAVARLRARATQGDVSQALAAEGDARALRVQARAAAAAGRCRDAAALLWASALRALDERGAVRYDAARTPGEWRRVVSRPAFDAFARDAVVALFGDRGADAALVERMDASYDQVIA</sequence>
<name>A0AAN1XRP1_UNVUL</name>
<evidence type="ECO:0008006" key="4">
    <source>
        <dbReference type="Google" id="ProtNLM"/>
    </source>
</evidence>
<organism evidence="2 3">
    <name type="scientific">Vulcanimicrobium alpinum</name>
    <dbReference type="NCBI Taxonomy" id="3016050"/>
    <lineage>
        <taxon>Bacteria</taxon>
        <taxon>Bacillati</taxon>
        <taxon>Vulcanimicrobiota</taxon>
        <taxon>Vulcanimicrobiia</taxon>
        <taxon>Vulcanimicrobiales</taxon>
        <taxon>Vulcanimicrobiaceae</taxon>
        <taxon>Vulcanimicrobium</taxon>
    </lineage>
</organism>
<reference evidence="2 3" key="1">
    <citation type="journal article" date="2022" name="ISME Commun">
        <title>Vulcanimicrobium alpinus gen. nov. sp. nov., the first cultivated representative of the candidate phylum 'Eremiobacterota', is a metabolically versatile aerobic anoxygenic phototroph.</title>
        <authorList>
            <person name="Yabe S."/>
            <person name="Muto K."/>
            <person name="Abe K."/>
            <person name="Yokota A."/>
            <person name="Staudigel H."/>
            <person name="Tebo B.M."/>
        </authorList>
    </citation>
    <scope>NUCLEOTIDE SEQUENCE [LARGE SCALE GENOMIC DNA]</scope>
    <source>
        <strain evidence="2 3">WC8-2</strain>
    </source>
</reference>
<evidence type="ECO:0000313" key="2">
    <source>
        <dbReference type="EMBL" id="BDE04757.1"/>
    </source>
</evidence>
<dbReference type="AlphaFoldDB" id="A0AAN1XRP1"/>
<keyword evidence="3" id="KW-1185">Reference proteome</keyword>
<dbReference type="Proteomes" id="UP001317532">
    <property type="component" value="Chromosome"/>
</dbReference>
<keyword evidence="1" id="KW-1133">Transmembrane helix</keyword>
<proteinExistence type="predicted"/>
<gene>
    <name evidence="2" type="ORF">WPS_00330</name>
</gene>
<dbReference type="KEGG" id="vab:WPS_00330"/>
<protein>
    <recommendedName>
        <fullName evidence="4">DUF4129 domain-containing protein</fullName>
    </recommendedName>
</protein>
<keyword evidence="1" id="KW-0812">Transmembrane</keyword>
<dbReference type="EMBL" id="AP025523">
    <property type="protein sequence ID" value="BDE04757.1"/>
    <property type="molecule type" value="Genomic_DNA"/>
</dbReference>
<evidence type="ECO:0000256" key="1">
    <source>
        <dbReference type="SAM" id="Phobius"/>
    </source>
</evidence>
<dbReference type="RefSeq" id="WP_317995849.1">
    <property type="nucleotide sequence ID" value="NZ_AP025523.1"/>
</dbReference>